<dbReference type="EMBL" id="PKMF04000019">
    <property type="protein sequence ID" value="KAK7858503.1"/>
    <property type="molecule type" value="Genomic_DNA"/>
</dbReference>
<reference evidence="1" key="2">
    <citation type="journal article" date="2018" name="Sci. Data">
        <title>The draft genome sequence of cork oak.</title>
        <authorList>
            <person name="Ramos A.M."/>
            <person name="Usie A."/>
            <person name="Barbosa P."/>
            <person name="Barros P.M."/>
            <person name="Capote T."/>
            <person name="Chaves I."/>
            <person name="Simoes F."/>
            <person name="Abreu I."/>
            <person name="Carrasquinho I."/>
            <person name="Faro C."/>
            <person name="Guimaraes J.B."/>
            <person name="Mendonca D."/>
            <person name="Nobrega F."/>
            <person name="Rodrigues L."/>
            <person name="Saibo N.J.M."/>
            <person name="Varela M.C."/>
            <person name="Egas C."/>
            <person name="Matos J."/>
            <person name="Miguel C.M."/>
            <person name="Oliveira M.M."/>
            <person name="Ricardo C.P."/>
            <person name="Goncalves S."/>
        </authorList>
    </citation>
    <scope>NUCLEOTIDE SEQUENCE [LARGE SCALE GENOMIC DNA]</scope>
    <source>
        <strain evidence="1">HL8</strain>
    </source>
</reference>
<gene>
    <name evidence="1" type="ORF">CFP56_012262</name>
</gene>
<dbReference type="AlphaFoldDB" id="A0AAW0M5C1"/>
<reference evidence="1" key="1">
    <citation type="submission" date="2017-12" db="EMBL/GenBank/DDBJ databases">
        <authorList>
            <person name="Barbosa P."/>
            <person name="Usie A."/>
            <person name="Ramos A.M."/>
        </authorList>
    </citation>
    <scope>NUCLEOTIDE SEQUENCE</scope>
    <source>
        <strain evidence="1">HL8</strain>
        <tissue evidence="1">Leaves</tissue>
    </source>
</reference>
<organism evidence="1">
    <name type="scientific">Quercus suber</name>
    <name type="common">Cork oak</name>
    <dbReference type="NCBI Taxonomy" id="58331"/>
    <lineage>
        <taxon>Eukaryota</taxon>
        <taxon>Viridiplantae</taxon>
        <taxon>Streptophyta</taxon>
        <taxon>Embryophyta</taxon>
        <taxon>Tracheophyta</taxon>
        <taxon>Spermatophyta</taxon>
        <taxon>Magnoliopsida</taxon>
        <taxon>eudicotyledons</taxon>
        <taxon>Gunneridae</taxon>
        <taxon>Pentapetalae</taxon>
        <taxon>rosids</taxon>
        <taxon>fabids</taxon>
        <taxon>Fagales</taxon>
        <taxon>Fagaceae</taxon>
        <taxon>Quercus</taxon>
    </lineage>
</organism>
<accession>A0AAW0M5C1</accession>
<dbReference type="Pfam" id="PF04640">
    <property type="entry name" value="PLATZ"/>
    <property type="match status" value="1"/>
</dbReference>
<evidence type="ECO:0008006" key="2">
    <source>
        <dbReference type="Google" id="ProtNLM"/>
    </source>
</evidence>
<comment type="caution">
    <text evidence="1">The sequence shown here is derived from an EMBL/GenBank/DDBJ whole genome shotgun (WGS) entry which is preliminary data.</text>
</comment>
<dbReference type="InterPro" id="IPR006734">
    <property type="entry name" value="PLATZ"/>
</dbReference>
<sequence length="296" mass="33017">MRDMVRESYSSEMEVVVGVNNMNMNMNMKPAWLEGLMAETFFGGCGVHENRRKNEKNYLPSLPSFSCLSPSSPVTVFMLMNMNMKPAWLEGLMAETFFGGCGVHENRRKNEKNVFCLNCCLSICPHCLPSHASHPLLQPYTINSAKVIFLNQRPQSRSCKGSANICLTCDRILQEPFHFCSLSCKVDHMVYQGDDLSGILYKFDESDFAISQFEGLRMDGSDIIDDDGQITTTSIVLEEPLQYRGSSCSNEATSNSVISCEPEVVKKKKKGHGFLPGIVLNLSSRRKGAPQRAPLS</sequence>
<reference evidence="1" key="3">
    <citation type="submission" date="2023-07" db="EMBL/GenBank/DDBJ databases">
        <title>An improved reference 1 genome and first organelle genomes of Quercus suber.</title>
        <authorList>
            <consortium name="Genosuber Consortium"/>
            <person name="Usie A."/>
            <person name="Serra O."/>
            <person name="Barros P."/>
        </authorList>
    </citation>
    <scope>NUCLEOTIDE SEQUENCE</scope>
    <source>
        <strain evidence="1">HL8</strain>
        <tissue evidence="1">Leaves</tissue>
    </source>
</reference>
<proteinExistence type="predicted"/>
<evidence type="ECO:0000313" key="1">
    <source>
        <dbReference type="EMBL" id="KAK7858503.1"/>
    </source>
</evidence>
<protein>
    <recommendedName>
        <fullName evidence="2">B box-type domain-containing protein</fullName>
    </recommendedName>
</protein>
<dbReference type="PANTHER" id="PTHR31065">
    <property type="entry name" value="PLATZ TRANSCRIPTION FACTOR FAMILY PROTEIN"/>
    <property type="match status" value="1"/>
</dbReference>
<dbReference type="PANTHER" id="PTHR31065:SF92">
    <property type="entry name" value="B BOX-TYPE DOMAIN-CONTAINING PROTEIN"/>
    <property type="match status" value="1"/>
</dbReference>
<name>A0AAW0M5C1_QUESU</name>